<feature type="region of interest" description="Disordered" evidence="5">
    <location>
        <begin position="1"/>
        <end position="40"/>
    </location>
</feature>
<evidence type="ECO:0000313" key="7">
    <source>
        <dbReference type="Proteomes" id="UP001500936"/>
    </source>
</evidence>
<dbReference type="InterPro" id="IPR013805">
    <property type="entry name" value="GrpE_CC"/>
</dbReference>
<dbReference type="EMBL" id="BAABHB010000003">
    <property type="protein sequence ID" value="GAA4403899.1"/>
    <property type="molecule type" value="Genomic_DNA"/>
</dbReference>
<keyword evidence="3" id="KW-0963">Cytoplasm</keyword>
<organism evidence="6 7">
    <name type="scientific">Nibrella viscosa</name>
    <dbReference type="NCBI Taxonomy" id="1084524"/>
    <lineage>
        <taxon>Bacteria</taxon>
        <taxon>Pseudomonadati</taxon>
        <taxon>Bacteroidota</taxon>
        <taxon>Cytophagia</taxon>
        <taxon>Cytophagales</taxon>
        <taxon>Spirosomataceae</taxon>
        <taxon>Nibrella</taxon>
    </lineage>
</organism>
<dbReference type="RefSeq" id="WP_345266634.1">
    <property type="nucleotide sequence ID" value="NZ_BAABHB010000003.1"/>
</dbReference>
<comment type="caution">
    <text evidence="6">The sequence shown here is derived from an EMBL/GenBank/DDBJ whole genome shotgun (WGS) entry which is preliminary data.</text>
</comment>
<dbReference type="Gene3D" id="3.90.20.20">
    <property type="match status" value="1"/>
</dbReference>
<keyword evidence="2 3" id="KW-0143">Chaperone</keyword>
<dbReference type="HAMAP" id="MF_01151">
    <property type="entry name" value="GrpE"/>
    <property type="match status" value="1"/>
</dbReference>
<dbReference type="InterPro" id="IPR000740">
    <property type="entry name" value="GrpE"/>
</dbReference>
<dbReference type="PRINTS" id="PR00773">
    <property type="entry name" value="GRPEPROTEIN"/>
</dbReference>
<dbReference type="SUPFAM" id="SSF58014">
    <property type="entry name" value="Coiled-coil domain of nucleotide exchange factor GrpE"/>
    <property type="match status" value="1"/>
</dbReference>
<sequence length="183" mass="20393">MENKDILNEELNQTNEQPDNTATASAEETNSKQEAAVDTREAEVAELKDKYLRLYADFENFRRRTAKEKLELVSTASEGLLVALLPVVDDFERAMQSLENTSDVAALKEGVALIFHKLTKTLEAKGLKPMTSKGEPFNADLHESVTQFPAPSEDLKGKVIDEVEKGYYLNDKVIRFAKVVVGS</sequence>
<evidence type="ECO:0000256" key="1">
    <source>
        <dbReference type="ARBA" id="ARBA00009054"/>
    </source>
</evidence>
<evidence type="ECO:0000313" key="6">
    <source>
        <dbReference type="EMBL" id="GAA4403899.1"/>
    </source>
</evidence>
<dbReference type="SUPFAM" id="SSF51064">
    <property type="entry name" value="Head domain of nucleotide exchange factor GrpE"/>
    <property type="match status" value="1"/>
</dbReference>
<dbReference type="PANTHER" id="PTHR21237">
    <property type="entry name" value="GRPE PROTEIN"/>
    <property type="match status" value="1"/>
</dbReference>
<keyword evidence="3" id="KW-0346">Stress response</keyword>
<comment type="subunit">
    <text evidence="3">Homodimer.</text>
</comment>
<evidence type="ECO:0000256" key="3">
    <source>
        <dbReference type="HAMAP-Rule" id="MF_01151"/>
    </source>
</evidence>
<proteinExistence type="inferred from homology"/>
<comment type="function">
    <text evidence="3">Participates actively in the response to hyperosmotic and heat shock by preventing the aggregation of stress-denatured proteins, in association with DnaK and GrpE. It is the nucleotide exchange factor for DnaK and may function as a thermosensor. Unfolded proteins bind initially to DnaJ; upon interaction with the DnaJ-bound protein, DnaK hydrolyzes its bound ATP, resulting in the formation of a stable complex. GrpE releases ADP from DnaK; ATP binding to DnaK triggers the release of the substrate protein, thus completing the reaction cycle. Several rounds of ATP-dependent interactions between DnaJ, DnaK and GrpE are required for fully efficient folding.</text>
</comment>
<comment type="subcellular location">
    <subcellularLocation>
        <location evidence="3">Cytoplasm</location>
    </subcellularLocation>
</comment>
<dbReference type="Gene3D" id="2.30.22.10">
    <property type="entry name" value="Head domain of nucleotide exchange factor GrpE"/>
    <property type="match status" value="1"/>
</dbReference>
<reference evidence="7" key="1">
    <citation type="journal article" date="2019" name="Int. J. Syst. Evol. Microbiol.">
        <title>The Global Catalogue of Microorganisms (GCM) 10K type strain sequencing project: providing services to taxonomists for standard genome sequencing and annotation.</title>
        <authorList>
            <consortium name="The Broad Institute Genomics Platform"/>
            <consortium name="The Broad Institute Genome Sequencing Center for Infectious Disease"/>
            <person name="Wu L."/>
            <person name="Ma J."/>
        </authorList>
    </citation>
    <scope>NUCLEOTIDE SEQUENCE [LARGE SCALE GENOMIC DNA]</scope>
    <source>
        <strain evidence="7">JCM 17925</strain>
    </source>
</reference>
<feature type="compositionally biased region" description="Polar residues" evidence="5">
    <location>
        <begin position="10"/>
        <end position="28"/>
    </location>
</feature>
<gene>
    <name evidence="3" type="primary">grpE</name>
    <name evidence="6" type="ORF">GCM10023187_20400</name>
</gene>
<dbReference type="CDD" id="cd00446">
    <property type="entry name" value="GrpE"/>
    <property type="match status" value="1"/>
</dbReference>
<evidence type="ECO:0000256" key="2">
    <source>
        <dbReference type="ARBA" id="ARBA00023186"/>
    </source>
</evidence>
<accession>A0ABP8KDK3</accession>
<dbReference type="InterPro" id="IPR009012">
    <property type="entry name" value="GrpE_head"/>
</dbReference>
<dbReference type="Pfam" id="PF01025">
    <property type="entry name" value="GrpE"/>
    <property type="match status" value="1"/>
</dbReference>
<name>A0ABP8KDK3_9BACT</name>
<protein>
    <recommendedName>
        <fullName evidence="3">Protein GrpE</fullName>
    </recommendedName>
    <alternativeName>
        <fullName evidence="3">HSP-70 cofactor</fullName>
    </alternativeName>
</protein>
<dbReference type="PANTHER" id="PTHR21237:SF23">
    <property type="entry name" value="GRPE PROTEIN HOMOLOG, MITOCHONDRIAL"/>
    <property type="match status" value="1"/>
</dbReference>
<evidence type="ECO:0000256" key="5">
    <source>
        <dbReference type="SAM" id="MobiDB-lite"/>
    </source>
</evidence>
<feature type="compositionally biased region" description="Basic and acidic residues" evidence="5">
    <location>
        <begin position="29"/>
        <end position="40"/>
    </location>
</feature>
<dbReference type="Proteomes" id="UP001500936">
    <property type="component" value="Unassembled WGS sequence"/>
</dbReference>
<comment type="similarity">
    <text evidence="1 3 4">Belongs to the GrpE family.</text>
</comment>
<keyword evidence="7" id="KW-1185">Reference proteome</keyword>
<evidence type="ECO:0000256" key="4">
    <source>
        <dbReference type="RuleBase" id="RU004478"/>
    </source>
</evidence>